<reference evidence="1" key="1">
    <citation type="submission" date="2019-10" db="EMBL/GenBank/DDBJ databases">
        <authorList>
            <consortium name="DOE Joint Genome Institute"/>
            <person name="Kuo A."/>
            <person name="Miyauchi S."/>
            <person name="Kiss E."/>
            <person name="Drula E."/>
            <person name="Kohler A."/>
            <person name="Sanchez-Garcia M."/>
            <person name="Andreopoulos B."/>
            <person name="Barry K.W."/>
            <person name="Bonito G."/>
            <person name="Buee M."/>
            <person name="Carver A."/>
            <person name="Chen C."/>
            <person name="Cichocki N."/>
            <person name="Clum A."/>
            <person name="Culley D."/>
            <person name="Crous P.W."/>
            <person name="Fauchery L."/>
            <person name="Girlanda M."/>
            <person name="Hayes R."/>
            <person name="Keri Z."/>
            <person name="Labutti K."/>
            <person name="Lipzen A."/>
            <person name="Lombard V."/>
            <person name="Magnuson J."/>
            <person name="Maillard F."/>
            <person name="Morin E."/>
            <person name="Murat C."/>
            <person name="Nolan M."/>
            <person name="Ohm R."/>
            <person name="Pangilinan J."/>
            <person name="Pereira M."/>
            <person name="Perotto S."/>
            <person name="Peter M."/>
            <person name="Riley R."/>
            <person name="Sitrit Y."/>
            <person name="Stielow B."/>
            <person name="Szollosi G."/>
            <person name="Zifcakova L."/>
            <person name="Stursova M."/>
            <person name="Spatafora J.W."/>
            <person name="Tedersoo L."/>
            <person name="Vaario L.-M."/>
            <person name="Yamada A."/>
            <person name="Yan M."/>
            <person name="Wang P."/>
            <person name="Xu J."/>
            <person name="Bruns T."/>
            <person name="Baldrian P."/>
            <person name="Vilgalys R."/>
            <person name="Henrissat B."/>
            <person name="Grigoriev I.V."/>
            <person name="Hibbett D."/>
            <person name="Nagy L.G."/>
            <person name="Martin F.M."/>
        </authorList>
    </citation>
    <scope>NUCLEOTIDE SEQUENCE</scope>
    <source>
        <strain evidence="1">P2</strain>
    </source>
</reference>
<reference evidence="1" key="2">
    <citation type="journal article" date="2020" name="Nat. Commun.">
        <title>Large-scale genome sequencing of mycorrhizal fungi provides insights into the early evolution of symbiotic traits.</title>
        <authorList>
            <person name="Miyauchi S."/>
            <person name="Kiss E."/>
            <person name="Kuo A."/>
            <person name="Drula E."/>
            <person name="Kohler A."/>
            <person name="Sanchez-Garcia M."/>
            <person name="Morin E."/>
            <person name="Andreopoulos B."/>
            <person name="Barry K.W."/>
            <person name="Bonito G."/>
            <person name="Buee M."/>
            <person name="Carver A."/>
            <person name="Chen C."/>
            <person name="Cichocki N."/>
            <person name="Clum A."/>
            <person name="Culley D."/>
            <person name="Crous P.W."/>
            <person name="Fauchery L."/>
            <person name="Girlanda M."/>
            <person name="Hayes R.D."/>
            <person name="Keri Z."/>
            <person name="LaButti K."/>
            <person name="Lipzen A."/>
            <person name="Lombard V."/>
            <person name="Magnuson J."/>
            <person name="Maillard F."/>
            <person name="Murat C."/>
            <person name="Nolan M."/>
            <person name="Ohm R.A."/>
            <person name="Pangilinan J."/>
            <person name="Pereira M.F."/>
            <person name="Perotto S."/>
            <person name="Peter M."/>
            <person name="Pfister S."/>
            <person name="Riley R."/>
            <person name="Sitrit Y."/>
            <person name="Stielow J.B."/>
            <person name="Szollosi G."/>
            <person name="Zifcakova L."/>
            <person name="Stursova M."/>
            <person name="Spatafora J.W."/>
            <person name="Tedersoo L."/>
            <person name="Vaario L.M."/>
            <person name="Yamada A."/>
            <person name="Yan M."/>
            <person name="Wang P."/>
            <person name="Xu J."/>
            <person name="Bruns T."/>
            <person name="Baldrian P."/>
            <person name="Vilgalys R."/>
            <person name="Dunand C."/>
            <person name="Henrissat B."/>
            <person name="Grigoriev I.V."/>
            <person name="Hibbett D."/>
            <person name="Nagy L.G."/>
            <person name="Martin F.M."/>
        </authorList>
    </citation>
    <scope>NUCLEOTIDE SEQUENCE</scope>
    <source>
        <strain evidence="1">P2</strain>
    </source>
</reference>
<protein>
    <submittedName>
        <fullName evidence="1">Uncharacterized protein</fullName>
    </submittedName>
</protein>
<evidence type="ECO:0000313" key="1">
    <source>
        <dbReference type="EMBL" id="KAF9648368.1"/>
    </source>
</evidence>
<evidence type="ECO:0000313" key="2">
    <source>
        <dbReference type="Proteomes" id="UP000886501"/>
    </source>
</evidence>
<dbReference type="Proteomes" id="UP000886501">
    <property type="component" value="Unassembled WGS sequence"/>
</dbReference>
<keyword evidence="2" id="KW-1185">Reference proteome</keyword>
<name>A0ACB6ZGB8_THEGA</name>
<proteinExistence type="predicted"/>
<organism evidence="1 2">
    <name type="scientific">Thelephora ganbajun</name>
    <name type="common">Ganba fungus</name>
    <dbReference type="NCBI Taxonomy" id="370292"/>
    <lineage>
        <taxon>Eukaryota</taxon>
        <taxon>Fungi</taxon>
        <taxon>Dikarya</taxon>
        <taxon>Basidiomycota</taxon>
        <taxon>Agaricomycotina</taxon>
        <taxon>Agaricomycetes</taxon>
        <taxon>Thelephorales</taxon>
        <taxon>Thelephoraceae</taxon>
        <taxon>Thelephora</taxon>
    </lineage>
</organism>
<accession>A0ACB6ZGB8</accession>
<sequence length="165" mass="18309">MTFPILREGSVQPTPQTIDPTTPQTWNPPASDDLSRAPRKLRRASNVIGGGLDDSQSWLAGRRGVREDISPLTSLAPGRLPSLPEMEAEDESIMQREYARLMKGREAARKVQERWEQVEKENCTAMGLSPEASMDVDQEASSVPSPDYPATVRGLKRTDTDEVFN</sequence>
<dbReference type="EMBL" id="MU118015">
    <property type="protein sequence ID" value="KAF9648368.1"/>
    <property type="molecule type" value="Genomic_DNA"/>
</dbReference>
<gene>
    <name evidence="1" type="ORF">BDM02DRAFT_3187227</name>
</gene>
<comment type="caution">
    <text evidence="1">The sequence shown here is derived from an EMBL/GenBank/DDBJ whole genome shotgun (WGS) entry which is preliminary data.</text>
</comment>